<evidence type="ECO:0000313" key="2">
    <source>
        <dbReference type="Proteomes" id="UP000825015"/>
    </source>
</evidence>
<proteinExistence type="predicted"/>
<dbReference type="EMBL" id="AP019779">
    <property type="protein sequence ID" value="BBL62482.1"/>
    <property type="molecule type" value="Genomic_DNA"/>
</dbReference>
<organism evidence="1 2">
    <name type="scientific">Methanobrevibacter arboriphilus</name>
    <dbReference type="NCBI Taxonomy" id="39441"/>
    <lineage>
        <taxon>Archaea</taxon>
        <taxon>Methanobacteriati</taxon>
        <taxon>Methanobacteriota</taxon>
        <taxon>Methanomada group</taxon>
        <taxon>Methanobacteria</taxon>
        <taxon>Methanobacteriales</taxon>
        <taxon>Methanobacteriaceae</taxon>
        <taxon>Methanobrevibacter</taxon>
    </lineage>
</organism>
<name>A0ACA8R6T5_METAZ</name>
<sequence>MIYDTILEIIIILILIVLNGVLAMSELAIVSSRRSKLQQMANEGKKHAKTVIELIDDPNQFLSTIQIGITLIGILAGAFGGATLAEPLSQNLTFLGDYANGASVIIVVLIITYLSLVIGELVPKRIALNNPENIAVRVAKYMKILSKVCGPLVKVLSSSTNFILKIIGSSESKDSIVTEDEIKMLIEEGIEDGTIEKEEEDIIKRVFRLDEQKVDMLMTPKNEIIWIDLEESLEESKKKIIESERSIFPVAEGDLDNLLGVAQAKDILSSIFKEENLNIKNYLKKPLIVPENLPSLDILKLFKENLEYVHIAIVVDEYGSVEGLITLNDILEGIVGDIPGIDEMDEPNAIERKDGSWLIDSGYSIDRFKELFEIEDLNEEEGNFTTLAGFILSYLNKIPETGEEFSWKNFDFEIVDMDGHHIDKILVIKNEIKNSEEETSEEKDN</sequence>
<evidence type="ECO:0000313" key="1">
    <source>
        <dbReference type="EMBL" id="BBL62482.1"/>
    </source>
</evidence>
<accession>A0ACA8R6T5</accession>
<keyword evidence="2" id="KW-1185">Reference proteome</keyword>
<dbReference type="Proteomes" id="UP000825015">
    <property type="component" value="Chromosome"/>
</dbReference>
<protein>
    <submittedName>
        <fullName evidence="1">Uncharacterized protein</fullName>
    </submittedName>
</protein>
<gene>
    <name evidence="1" type="ORF">MarbSA_15220</name>
</gene>
<reference evidence="1" key="1">
    <citation type="submission" date="2019-06" db="EMBL/GenBank/DDBJ databases">
        <title>Complete genome sequence of Methanobrevibacter arboriphilus strain SA.</title>
        <authorList>
            <person name="Asakawa S."/>
        </authorList>
    </citation>
    <scope>NUCLEOTIDE SEQUENCE</scope>
    <source>
        <strain evidence="1">SA</strain>
    </source>
</reference>